<protein>
    <submittedName>
        <fullName evidence="1">PcfJ domain-containing protein</fullName>
    </submittedName>
</protein>
<proteinExistence type="predicted"/>
<sequence>MRKKELGNLPALKAGNRDKIFLKMHDFEFLVKPERKIIHGDKILILNFYTRYKLLENDFSPVYRIFHTPNAFVTQNIIDGSWTEQSMEFMFQINAFSRNAAIRTAYEEKMIRGFFRCGRSEIRWFQVINERQKEIRENKQKKRRRRMNAKTDQIFRRAKPPTAAFLNWAEEEAMYRSRYVFYDYEKKKYLKCFCSHCKTEFEMEQKKLRHNREGICSICKSPVTFKAKGKTGRFLDTGYAVKIERGNGNIILRHFILTKRYDASDVKENNFEWNERYRSVVSKGDVKDYIYRYSGSDERMGWYQRPLDPHFYYYCYHLNSTINEYETRNRLPGCLYLKNLKQVLKGTEIQYSAIEYFGRYNMHECFPVRRYILKYLAFPQLEYFVKAKLYHLVENIIATSSGTFGSESKDMRKTLGISKEKILIMQQYNWGLRELDILRGLEEGKVKLNEKEIYNFQFLYDSRVSNLIQYNEYAPLKKIVNYLLKQLANDYGVPVYTLGSNLEVLSGEQIRRFWHYSKDWGDYMEWSKELKHEIRSKYVLFPKNLKLAHDRVMEEHRLYQKKRKHAEVQRERRRVNRILKEERSLLEDKIKKEDYFLKVPDDWKEIKRESDLLGHCVRDYIPKIARGECQIYFIRKAKAPDEPFYTMEWGAGKIKQCRGNGNCDYGEKVASFVDYVEQELEKLKEKHPERVA</sequence>
<reference evidence="1 2" key="1">
    <citation type="submission" date="2020-10" db="EMBL/GenBank/DDBJ databases">
        <title>ChiBAC.</title>
        <authorList>
            <person name="Zenner C."/>
            <person name="Hitch T.C.A."/>
            <person name="Clavel T."/>
        </authorList>
    </citation>
    <scope>NUCLEOTIDE SEQUENCE [LARGE SCALE GENOMIC DNA]</scope>
    <source>
        <strain evidence="1 2">DSM 108991</strain>
    </source>
</reference>
<evidence type="ECO:0000313" key="2">
    <source>
        <dbReference type="Proteomes" id="UP000758652"/>
    </source>
</evidence>
<accession>A0ABR9RLT3</accession>
<evidence type="ECO:0000313" key="1">
    <source>
        <dbReference type="EMBL" id="MBE5063939.1"/>
    </source>
</evidence>
<dbReference type="RefSeq" id="WP_226395349.1">
    <property type="nucleotide sequence ID" value="NZ_JADCKL010000011.1"/>
</dbReference>
<gene>
    <name evidence="1" type="ORF">INF30_11810</name>
</gene>
<dbReference type="InterPro" id="IPR025586">
    <property type="entry name" value="PcfJ"/>
</dbReference>
<name>A0ABR9RLT3_9FIRM</name>
<keyword evidence="2" id="KW-1185">Reference proteome</keyword>
<dbReference type="Proteomes" id="UP000758652">
    <property type="component" value="Unassembled WGS sequence"/>
</dbReference>
<dbReference type="EMBL" id="JADCKL010000011">
    <property type="protein sequence ID" value="MBE5063939.1"/>
    <property type="molecule type" value="Genomic_DNA"/>
</dbReference>
<dbReference type="Pfam" id="PF14284">
    <property type="entry name" value="PcfJ"/>
    <property type="match status" value="1"/>
</dbReference>
<comment type="caution">
    <text evidence="1">The sequence shown here is derived from an EMBL/GenBank/DDBJ whole genome shotgun (WGS) entry which is preliminary data.</text>
</comment>
<organism evidence="1 2">
    <name type="scientific">Claveliimonas monacensis</name>
    <dbReference type="NCBI Taxonomy" id="2779351"/>
    <lineage>
        <taxon>Bacteria</taxon>
        <taxon>Bacillati</taxon>
        <taxon>Bacillota</taxon>
        <taxon>Clostridia</taxon>
        <taxon>Lachnospirales</taxon>
        <taxon>Lachnospiraceae</taxon>
        <taxon>Claveliimonas</taxon>
    </lineage>
</organism>